<sequence>MVNAAEAAVAVTEAIAAGAATGLLDRVRERVRTLISGAPREVQDRYAEEAADHAVLLREEALPLEDIAAYWRVRLVQHNLTVDNSTSTVTFGEVHAQTNYNVGRDFSGTINL</sequence>
<dbReference type="Proteomes" id="UP000288351">
    <property type="component" value="Unassembled WGS sequence"/>
</dbReference>
<dbReference type="AlphaFoldDB" id="A0A401R3G5"/>
<name>A0A401R3G5_STRNR</name>
<evidence type="ECO:0000313" key="1">
    <source>
        <dbReference type="EMBL" id="GCB92160.1"/>
    </source>
</evidence>
<accession>A0A401R3G5</accession>
<evidence type="ECO:0000313" key="2">
    <source>
        <dbReference type="Proteomes" id="UP000288351"/>
    </source>
</evidence>
<proteinExistence type="predicted"/>
<gene>
    <name evidence="1" type="ORF">SALB_04919</name>
</gene>
<reference evidence="1 2" key="1">
    <citation type="journal article" date="2019" name="Microbiol. Resour. Announc.">
        <title>Draft Genome Sequence of the Most Traditional epsilon-Poly-l-Lysine Producer, Streptomyces albulus NBRC14147.</title>
        <authorList>
            <person name="Yamanaka K."/>
            <person name="Hamano Y."/>
        </authorList>
    </citation>
    <scope>NUCLEOTIDE SEQUENCE [LARGE SCALE GENOMIC DNA]</scope>
    <source>
        <strain evidence="1 2">NBRC 14147</strain>
    </source>
</reference>
<dbReference type="RefSeq" id="WP_016577975.1">
    <property type="nucleotide sequence ID" value="NZ_BHXC01000006.1"/>
</dbReference>
<dbReference type="EMBL" id="BHXC01000006">
    <property type="protein sequence ID" value="GCB92160.1"/>
    <property type="molecule type" value="Genomic_DNA"/>
</dbReference>
<protein>
    <submittedName>
        <fullName evidence="1">Uncharacterized protein</fullName>
    </submittedName>
</protein>
<comment type="caution">
    <text evidence="1">The sequence shown here is derived from an EMBL/GenBank/DDBJ whole genome shotgun (WGS) entry which is preliminary data.</text>
</comment>
<organism evidence="1 2">
    <name type="scientific">Streptomyces noursei</name>
    <name type="common">Streptomyces albulus</name>
    <dbReference type="NCBI Taxonomy" id="1971"/>
    <lineage>
        <taxon>Bacteria</taxon>
        <taxon>Bacillati</taxon>
        <taxon>Actinomycetota</taxon>
        <taxon>Actinomycetes</taxon>
        <taxon>Kitasatosporales</taxon>
        <taxon>Streptomycetaceae</taxon>
        <taxon>Streptomyces</taxon>
    </lineage>
</organism>